<organism evidence="1 2">
    <name type="scientific">Geobacillus stearothermophilus</name>
    <name type="common">Bacillus stearothermophilus</name>
    <dbReference type="NCBI Taxonomy" id="1422"/>
    <lineage>
        <taxon>Bacteria</taxon>
        <taxon>Bacillati</taxon>
        <taxon>Bacillota</taxon>
        <taxon>Bacilli</taxon>
        <taxon>Bacillales</taxon>
        <taxon>Anoxybacillaceae</taxon>
        <taxon>Geobacillus</taxon>
    </lineage>
</organism>
<dbReference type="NCBIfam" id="TIGR01563">
    <property type="entry name" value="gp16_SPP1"/>
    <property type="match status" value="1"/>
</dbReference>
<proteinExistence type="predicted"/>
<dbReference type="AlphaFoldDB" id="A0A150MQD6"/>
<dbReference type="RefSeq" id="WP_061567405.1">
    <property type="nucleotide sequence ID" value="NZ_LQYV01000065.1"/>
</dbReference>
<name>A0A150MQD6_GEOSE</name>
<dbReference type="Proteomes" id="UP000075424">
    <property type="component" value="Unassembled WGS sequence"/>
</dbReference>
<dbReference type="InterPro" id="IPR008767">
    <property type="entry name" value="Phage_SPP1_head-tail_adaptor"/>
</dbReference>
<reference evidence="1 2" key="1">
    <citation type="submission" date="2016-01" db="EMBL/GenBank/DDBJ databases">
        <title>Draft Genome Sequences of Seven Thermophilic Sporeformers Isolated from Foods.</title>
        <authorList>
            <person name="Berendsen E.M."/>
            <person name="Wells-Bennik M.H."/>
            <person name="Krawcyk A.O."/>
            <person name="De Jong A."/>
            <person name="Holsappel S."/>
            <person name="Eijlander R.T."/>
            <person name="Kuipers O.P."/>
        </authorList>
    </citation>
    <scope>NUCLEOTIDE SEQUENCE [LARGE SCALE GENOMIC DNA]</scope>
    <source>
        <strain evidence="1 2">B4109</strain>
    </source>
</reference>
<protein>
    <recommendedName>
        <fullName evidence="3">Head-tail adaptor protein</fullName>
    </recommendedName>
</protein>
<accession>A0A150MQD6</accession>
<dbReference type="PATRIC" id="fig|1422.18.peg.3323"/>
<evidence type="ECO:0000313" key="1">
    <source>
        <dbReference type="EMBL" id="KYD26535.1"/>
    </source>
</evidence>
<sequence>MNPGLFRHRITLLKMVVTEDEIGQEIEDWHPVRTCWAAIKTVSGREYFTAASVQAERTYRFIIRYTPGINETMKINYQGRLFDIQSVLNDDEGKKTLTIIATERVAADG</sequence>
<evidence type="ECO:0000313" key="2">
    <source>
        <dbReference type="Proteomes" id="UP000075424"/>
    </source>
</evidence>
<dbReference type="Gene3D" id="2.40.10.270">
    <property type="entry name" value="Bacteriophage SPP1 head-tail adaptor protein"/>
    <property type="match status" value="1"/>
</dbReference>
<dbReference type="Pfam" id="PF05521">
    <property type="entry name" value="Phage_HCP"/>
    <property type="match status" value="1"/>
</dbReference>
<evidence type="ECO:0008006" key="3">
    <source>
        <dbReference type="Google" id="ProtNLM"/>
    </source>
</evidence>
<comment type="caution">
    <text evidence="1">The sequence shown here is derived from an EMBL/GenBank/DDBJ whole genome shotgun (WGS) entry which is preliminary data.</text>
</comment>
<dbReference type="EMBL" id="LQYV01000065">
    <property type="protein sequence ID" value="KYD26535.1"/>
    <property type="molecule type" value="Genomic_DNA"/>
</dbReference>
<gene>
    <name evidence="1" type="ORF">B4109_3154</name>
</gene>
<dbReference type="InterPro" id="IPR038666">
    <property type="entry name" value="SSP1_head-tail_sf"/>
</dbReference>